<name>A0A420BK79_SPHD1</name>
<keyword evidence="2" id="KW-0812">Transmembrane</keyword>
<gene>
    <name evidence="3" type="ORF">DFQ12_2049</name>
</gene>
<organism evidence="3 4">
    <name type="scientific">Sphingobacterium detergens</name>
    <dbReference type="NCBI Taxonomy" id="1145106"/>
    <lineage>
        <taxon>Bacteria</taxon>
        <taxon>Pseudomonadati</taxon>
        <taxon>Bacteroidota</taxon>
        <taxon>Sphingobacteriia</taxon>
        <taxon>Sphingobacteriales</taxon>
        <taxon>Sphingobacteriaceae</taxon>
        <taxon>Sphingobacterium</taxon>
    </lineage>
</organism>
<protein>
    <submittedName>
        <fullName evidence="3">Uncharacterized protein</fullName>
    </submittedName>
</protein>
<evidence type="ECO:0000313" key="4">
    <source>
        <dbReference type="Proteomes" id="UP000286246"/>
    </source>
</evidence>
<dbReference type="AlphaFoldDB" id="A0A420BK79"/>
<evidence type="ECO:0000313" key="3">
    <source>
        <dbReference type="EMBL" id="RKE57171.1"/>
    </source>
</evidence>
<comment type="caution">
    <text evidence="3">The sequence shown here is derived from an EMBL/GenBank/DDBJ whole genome shotgun (WGS) entry which is preliminary data.</text>
</comment>
<sequence length="112" mass="13515">MDWQHSEQRQRLYTFRQDTLSRLWYFWTDSAFRFHADSGLFAKAGNLIAQESGRSRSKHMQDLAEKNEHGKQKDNKQERSINKMLSATYFWFVGFALVLLLLWRWTRSRLLV</sequence>
<keyword evidence="4" id="KW-1185">Reference proteome</keyword>
<feature type="region of interest" description="Disordered" evidence="1">
    <location>
        <begin position="52"/>
        <end position="77"/>
    </location>
</feature>
<reference evidence="3 4" key="1">
    <citation type="submission" date="2018-09" db="EMBL/GenBank/DDBJ databases">
        <title>Genomic Encyclopedia of Type Strains, Phase III (KMG-III): the genomes of soil and plant-associated and newly described type strains.</title>
        <authorList>
            <person name="Whitman W."/>
        </authorList>
    </citation>
    <scope>NUCLEOTIDE SEQUENCE [LARGE SCALE GENOMIC DNA]</scope>
    <source>
        <strain evidence="3 4">CECT 7938</strain>
    </source>
</reference>
<accession>A0A420BK79</accession>
<keyword evidence="2" id="KW-0472">Membrane</keyword>
<evidence type="ECO:0000256" key="2">
    <source>
        <dbReference type="SAM" id="Phobius"/>
    </source>
</evidence>
<dbReference type="Proteomes" id="UP000286246">
    <property type="component" value="Unassembled WGS sequence"/>
</dbReference>
<proteinExistence type="predicted"/>
<feature type="compositionally biased region" description="Basic and acidic residues" evidence="1">
    <location>
        <begin position="59"/>
        <end position="77"/>
    </location>
</feature>
<feature type="transmembrane region" description="Helical" evidence="2">
    <location>
        <begin position="89"/>
        <end position="106"/>
    </location>
</feature>
<keyword evidence="2" id="KW-1133">Transmembrane helix</keyword>
<evidence type="ECO:0000256" key="1">
    <source>
        <dbReference type="SAM" id="MobiDB-lite"/>
    </source>
</evidence>
<dbReference type="EMBL" id="RAPY01000001">
    <property type="protein sequence ID" value="RKE57171.1"/>
    <property type="molecule type" value="Genomic_DNA"/>
</dbReference>